<dbReference type="GO" id="GO:0005634">
    <property type="term" value="C:nucleus"/>
    <property type="evidence" value="ECO:0007669"/>
    <property type="project" value="TreeGrafter"/>
</dbReference>
<dbReference type="InterPro" id="IPR050730">
    <property type="entry name" value="UBX_domain-protein"/>
</dbReference>
<dbReference type="CDD" id="cd01767">
    <property type="entry name" value="UBX"/>
    <property type="match status" value="1"/>
</dbReference>
<feature type="compositionally biased region" description="Acidic residues" evidence="1">
    <location>
        <begin position="384"/>
        <end position="393"/>
    </location>
</feature>
<comment type="caution">
    <text evidence="3">The sequence shown here is derived from an EMBL/GenBank/DDBJ whole genome shotgun (WGS) entry which is preliminary data.</text>
</comment>
<dbReference type="InterPro" id="IPR029071">
    <property type="entry name" value="Ubiquitin-like_domsf"/>
</dbReference>
<dbReference type="Pfam" id="PF13899">
    <property type="entry name" value="Thioredoxin_7"/>
    <property type="match status" value="1"/>
</dbReference>
<dbReference type="SMART" id="SM00594">
    <property type="entry name" value="UAS"/>
    <property type="match status" value="1"/>
</dbReference>
<dbReference type="AlphaFoldDB" id="A0A835TBF8"/>
<dbReference type="InterPro" id="IPR001012">
    <property type="entry name" value="UBX_dom"/>
</dbReference>
<dbReference type="Gene3D" id="1.10.8.10">
    <property type="entry name" value="DNA helicase RuvA subunit, C-terminal domain"/>
    <property type="match status" value="1"/>
</dbReference>
<dbReference type="Gene3D" id="3.40.30.10">
    <property type="entry name" value="Glutaredoxin"/>
    <property type="match status" value="1"/>
</dbReference>
<sequence>MADDGGDLIANFLAITGADDGVAIQCLEAANFNLEEAVNLFFAADGSFGGGGAGAGGGRGGAGGAGASGAGGHGGMDEDEVRAPLPTKVERLYGDDSRFDPRAMAAALQARQQGLAGRPAQAPIDVFRDFRAESAAAAATAAAGGGLGAGAAGSAGASGAGAPAPQGLSGLFKLPEDLVYAGTAEMARAQAAAEGRWLLVNVQSATEFASHRLNRDTWSHDALKEILKGTFVFYQTQEGSSDGRALVKAYRLDALAPAGGPVCPATLVVDPITGAQLWHRHGFIDAEKLMEELVPFMDHGPLDAGAAGIAQINMKRKVANNTAVAAAAAAAAAGGAAGGGGGGGRKPLTEDDELALAIAMSMERGRDGGDAGGDADNNAAAGAADDEEDNDDDDLDEAAIWAQIQAKEAAEAEAAAAAAAASSRKAPEEVAAEAAARVPEEPAEGDPQALRVALRLPDGGRLMRRFRKSELVRCLYDLALSKVPEAAAGRSVIISHATPGGAVLTDQDQTLEAAGVAGAMLAVKLGD</sequence>
<dbReference type="CDD" id="cd02958">
    <property type="entry name" value="UAS"/>
    <property type="match status" value="1"/>
</dbReference>
<dbReference type="PANTHER" id="PTHR23322:SF6">
    <property type="entry name" value="UBX DOMAIN-CONTAINING PROTEIN 7"/>
    <property type="match status" value="1"/>
</dbReference>
<evidence type="ECO:0000313" key="4">
    <source>
        <dbReference type="Proteomes" id="UP000650467"/>
    </source>
</evidence>
<dbReference type="Gene3D" id="3.10.20.90">
    <property type="entry name" value="Phosphatidylinositol 3-kinase Catalytic Subunit, Chain A, domain 1"/>
    <property type="match status" value="1"/>
</dbReference>
<feature type="region of interest" description="Disordered" evidence="1">
    <location>
        <begin position="54"/>
        <end position="80"/>
    </location>
</feature>
<dbReference type="InterPro" id="IPR009060">
    <property type="entry name" value="UBA-like_sf"/>
</dbReference>
<dbReference type="EMBL" id="JAEHOC010000004">
    <property type="protein sequence ID" value="KAG2442402.1"/>
    <property type="molecule type" value="Genomic_DNA"/>
</dbReference>
<dbReference type="PANTHER" id="PTHR23322">
    <property type="entry name" value="FAS-ASSOCIATED PROTEIN"/>
    <property type="match status" value="1"/>
</dbReference>
<dbReference type="Pfam" id="PF14555">
    <property type="entry name" value="UBA_4"/>
    <property type="match status" value="1"/>
</dbReference>
<evidence type="ECO:0000256" key="1">
    <source>
        <dbReference type="SAM" id="MobiDB-lite"/>
    </source>
</evidence>
<dbReference type="InterPro" id="IPR036249">
    <property type="entry name" value="Thioredoxin-like_sf"/>
</dbReference>
<name>A0A835TBF8_CHLIN</name>
<dbReference type="GO" id="GO:0043130">
    <property type="term" value="F:ubiquitin binding"/>
    <property type="evidence" value="ECO:0007669"/>
    <property type="project" value="TreeGrafter"/>
</dbReference>
<dbReference type="SUPFAM" id="SSF54236">
    <property type="entry name" value="Ubiquitin-like"/>
    <property type="match status" value="1"/>
</dbReference>
<feature type="region of interest" description="Disordered" evidence="1">
    <location>
        <begin position="365"/>
        <end position="393"/>
    </location>
</feature>
<dbReference type="GO" id="GO:0043161">
    <property type="term" value="P:proteasome-mediated ubiquitin-dependent protein catabolic process"/>
    <property type="evidence" value="ECO:0007669"/>
    <property type="project" value="TreeGrafter"/>
</dbReference>
<dbReference type="OrthoDB" id="270602at2759"/>
<feature type="domain" description="UBX" evidence="2">
    <location>
        <begin position="451"/>
        <end position="524"/>
    </location>
</feature>
<dbReference type="PROSITE" id="PS50330">
    <property type="entry name" value="UIM"/>
    <property type="match status" value="1"/>
</dbReference>
<organism evidence="3 4">
    <name type="scientific">Chlamydomonas incerta</name>
    <dbReference type="NCBI Taxonomy" id="51695"/>
    <lineage>
        <taxon>Eukaryota</taxon>
        <taxon>Viridiplantae</taxon>
        <taxon>Chlorophyta</taxon>
        <taxon>core chlorophytes</taxon>
        <taxon>Chlorophyceae</taxon>
        <taxon>CS clade</taxon>
        <taxon>Chlamydomonadales</taxon>
        <taxon>Chlamydomonadaceae</taxon>
        <taxon>Chlamydomonas</taxon>
    </lineage>
</organism>
<feature type="compositionally biased region" description="Gly residues" evidence="1">
    <location>
        <begin position="54"/>
        <end position="74"/>
    </location>
</feature>
<dbReference type="PROSITE" id="PS50033">
    <property type="entry name" value="UBX"/>
    <property type="match status" value="1"/>
</dbReference>
<keyword evidence="4" id="KW-1185">Reference proteome</keyword>
<evidence type="ECO:0000313" key="3">
    <source>
        <dbReference type="EMBL" id="KAG2442402.1"/>
    </source>
</evidence>
<gene>
    <name evidence="3" type="ORF">HXX76_002488</name>
</gene>
<dbReference type="SUPFAM" id="SSF46934">
    <property type="entry name" value="UBA-like"/>
    <property type="match status" value="1"/>
</dbReference>
<dbReference type="InterPro" id="IPR006577">
    <property type="entry name" value="UAS"/>
</dbReference>
<proteinExistence type="predicted"/>
<dbReference type="Pfam" id="PF00789">
    <property type="entry name" value="UBX"/>
    <property type="match status" value="1"/>
</dbReference>
<reference evidence="3" key="1">
    <citation type="journal article" date="2020" name="bioRxiv">
        <title>Comparative genomics of Chlamydomonas.</title>
        <authorList>
            <person name="Craig R.J."/>
            <person name="Hasan A.R."/>
            <person name="Ness R.W."/>
            <person name="Keightley P.D."/>
        </authorList>
    </citation>
    <scope>NUCLEOTIDE SEQUENCE</scope>
    <source>
        <strain evidence="3">SAG 7.73</strain>
    </source>
</reference>
<dbReference type="SUPFAM" id="SSF52833">
    <property type="entry name" value="Thioredoxin-like"/>
    <property type="match status" value="1"/>
</dbReference>
<protein>
    <recommendedName>
        <fullName evidence="2">UBX domain-containing protein</fullName>
    </recommendedName>
</protein>
<dbReference type="InterPro" id="IPR003903">
    <property type="entry name" value="UIM_dom"/>
</dbReference>
<dbReference type="Proteomes" id="UP000650467">
    <property type="component" value="Unassembled WGS sequence"/>
</dbReference>
<dbReference type="CDD" id="cd14273">
    <property type="entry name" value="UBA_TAP-C_like"/>
    <property type="match status" value="1"/>
</dbReference>
<feature type="compositionally biased region" description="Low complexity" evidence="1">
    <location>
        <begin position="374"/>
        <end position="383"/>
    </location>
</feature>
<accession>A0A835TBF8</accession>
<evidence type="ECO:0000259" key="2">
    <source>
        <dbReference type="PROSITE" id="PS50033"/>
    </source>
</evidence>